<dbReference type="AlphaFoldDB" id="A0A6G0W2Q0"/>
<sequence length="76" mass="8387">MQTSKPSVLKSPSIRRTVQTNIVQKPKIKTPPTNTTKIIAKPISPKIASELKLQQQSTSTKTLIDNYPETPTNADN</sequence>
<accession>A0A6G0W2Q0</accession>
<feature type="region of interest" description="Disordered" evidence="1">
    <location>
        <begin position="54"/>
        <end position="76"/>
    </location>
</feature>
<evidence type="ECO:0000256" key="1">
    <source>
        <dbReference type="SAM" id="MobiDB-lite"/>
    </source>
</evidence>
<comment type="caution">
    <text evidence="2">The sequence shown here is derived from an EMBL/GenBank/DDBJ whole genome shotgun (WGS) entry which is preliminary data.</text>
</comment>
<protein>
    <submittedName>
        <fullName evidence="2">Uncharacterized protein</fullName>
    </submittedName>
</protein>
<dbReference type="Proteomes" id="UP000478052">
    <property type="component" value="Unassembled WGS sequence"/>
</dbReference>
<feature type="non-terminal residue" evidence="2">
    <location>
        <position position="76"/>
    </location>
</feature>
<dbReference type="EMBL" id="VUJU01010008">
    <property type="protein sequence ID" value="KAF0716337.1"/>
    <property type="molecule type" value="Genomic_DNA"/>
</dbReference>
<reference evidence="2 3" key="1">
    <citation type="submission" date="2019-08" db="EMBL/GenBank/DDBJ databases">
        <title>Whole genome of Aphis craccivora.</title>
        <authorList>
            <person name="Voronova N.V."/>
            <person name="Shulinski R.S."/>
            <person name="Bandarenka Y.V."/>
            <person name="Zhorov D.G."/>
            <person name="Warner D."/>
        </authorList>
    </citation>
    <scope>NUCLEOTIDE SEQUENCE [LARGE SCALE GENOMIC DNA]</scope>
    <source>
        <strain evidence="2">180601</strain>
        <tissue evidence="2">Whole Body</tissue>
    </source>
</reference>
<evidence type="ECO:0000313" key="2">
    <source>
        <dbReference type="EMBL" id="KAF0716337.1"/>
    </source>
</evidence>
<proteinExistence type="predicted"/>
<keyword evidence="3" id="KW-1185">Reference proteome</keyword>
<name>A0A6G0W2Q0_APHCR</name>
<organism evidence="2 3">
    <name type="scientific">Aphis craccivora</name>
    <name type="common">Cowpea aphid</name>
    <dbReference type="NCBI Taxonomy" id="307492"/>
    <lineage>
        <taxon>Eukaryota</taxon>
        <taxon>Metazoa</taxon>
        <taxon>Ecdysozoa</taxon>
        <taxon>Arthropoda</taxon>
        <taxon>Hexapoda</taxon>
        <taxon>Insecta</taxon>
        <taxon>Pterygota</taxon>
        <taxon>Neoptera</taxon>
        <taxon>Paraneoptera</taxon>
        <taxon>Hemiptera</taxon>
        <taxon>Sternorrhyncha</taxon>
        <taxon>Aphidomorpha</taxon>
        <taxon>Aphidoidea</taxon>
        <taxon>Aphididae</taxon>
        <taxon>Aphidini</taxon>
        <taxon>Aphis</taxon>
        <taxon>Aphis</taxon>
    </lineage>
</organism>
<gene>
    <name evidence="2" type="ORF">FWK35_00034183</name>
</gene>
<evidence type="ECO:0000313" key="3">
    <source>
        <dbReference type="Proteomes" id="UP000478052"/>
    </source>
</evidence>